<protein>
    <submittedName>
        <fullName evidence="1">9980_t:CDS:1</fullName>
    </submittedName>
</protein>
<accession>A0A9N9BKY6</accession>
<proteinExistence type="predicted"/>
<evidence type="ECO:0000313" key="2">
    <source>
        <dbReference type="Proteomes" id="UP000789831"/>
    </source>
</evidence>
<dbReference type="InterPro" id="IPR035992">
    <property type="entry name" value="Ricin_B-like_lectins"/>
</dbReference>
<dbReference type="EMBL" id="CAJVPL010001413">
    <property type="protein sequence ID" value="CAG8569995.1"/>
    <property type="molecule type" value="Genomic_DNA"/>
</dbReference>
<dbReference type="PROSITE" id="PS50231">
    <property type="entry name" value="RICIN_B_LECTIN"/>
    <property type="match status" value="1"/>
</dbReference>
<dbReference type="OrthoDB" id="9895617at2759"/>
<evidence type="ECO:0000313" key="1">
    <source>
        <dbReference type="EMBL" id="CAG8569995.1"/>
    </source>
</evidence>
<dbReference type="Proteomes" id="UP000789831">
    <property type="component" value="Unassembled WGS sequence"/>
</dbReference>
<reference evidence="1" key="1">
    <citation type="submission" date="2021-06" db="EMBL/GenBank/DDBJ databases">
        <authorList>
            <person name="Kallberg Y."/>
            <person name="Tangrot J."/>
            <person name="Rosling A."/>
        </authorList>
    </citation>
    <scope>NUCLEOTIDE SEQUENCE</scope>
    <source>
        <strain evidence="1">MT106</strain>
    </source>
</reference>
<name>A0A9N9BKY6_9GLOM</name>
<keyword evidence="2" id="KW-1185">Reference proteome</keyword>
<dbReference type="CDD" id="cd23454">
    <property type="entry name" value="beta-trefoil_Ricin_GllA-1"/>
    <property type="match status" value="1"/>
</dbReference>
<sequence>MREYVYTRLKSYIINKGWFYIKSVSCPDVIEPHSLSVNTGVRLVVHKQRFGIDADSQLWHWDEGFLINKASKLALDYEEGYIRTFHRVHACQNARKLINDASTQLWVLLKGGFIANQKKSVLDIRRASMKGPSIIIHRRKRKHNDNQRWLLEPEIEH</sequence>
<dbReference type="Gene3D" id="2.80.10.50">
    <property type="match status" value="1"/>
</dbReference>
<dbReference type="SUPFAM" id="SSF50370">
    <property type="entry name" value="Ricin B-like lectins"/>
    <property type="match status" value="1"/>
</dbReference>
<organism evidence="1 2">
    <name type="scientific">Ambispora gerdemannii</name>
    <dbReference type="NCBI Taxonomy" id="144530"/>
    <lineage>
        <taxon>Eukaryota</taxon>
        <taxon>Fungi</taxon>
        <taxon>Fungi incertae sedis</taxon>
        <taxon>Mucoromycota</taxon>
        <taxon>Glomeromycotina</taxon>
        <taxon>Glomeromycetes</taxon>
        <taxon>Archaeosporales</taxon>
        <taxon>Ambisporaceae</taxon>
        <taxon>Ambispora</taxon>
    </lineage>
</organism>
<dbReference type="AlphaFoldDB" id="A0A9N9BKY6"/>
<comment type="caution">
    <text evidence="1">The sequence shown here is derived from an EMBL/GenBank/DDBJ whole genome shotgun (WGS) entry which is preliminary data.</text>
</comment>
<gene>
    <name evidence="1" type="ORF">AGERDE_LOCUS7590</name>
</gene>